<dbReference type="OrthoDB" id="375435at2759"/>
<dbReference type="EMBL" id="KQ234261">
    <property type="protein sequence ID" value="KMZ81021.1"/>
    <property type="molecule type" value="Genomic_DNA"/>
</dbReference>
<dbReference type="AlphaFoldDB" id="A0A0J9SEF1"/>
<protein>
    <submittedName>
        <fullName evidence="1">Uncharacterized protein</fullName>
    </submittedName>
</protein>
<name>A0A0J9SEF1_PLAVI</name>
<accession>A0A0J9SEF1</accession>
<reference evidence="1 2" key="1">
    <citation type="submission" date="2011-08" db="EMBL/GenBank/DDBJ databases">
        <title>The Genome Sequence of Plasmodium vivax India VII.</title>
        <authorList>
            <consortium name="The Broad Institute Genome Sequencing Platform"/>
            <consortium name="The Broad Institute Genome Sequencing Center for Infectious Disease"/>
            <person name="Neafsey D."/>
            <person name="Carlton J."/>
            <person name="Barnwell J."/>
            <person name="Collins W."/>
            <person name="Escalante A."/>
            <person name="Mullikin J."/>
            <person name="Saul A."/>
            <person name="Guigo R."/>
            <person name="Camara F."/>
            <person name="Young S.K."/>
            <person name="Zeng Q."/>
            <person name="Gargeya S."/>
            <person name="Fitzgerald M."/>
            <person name="Haas B."/>
            <person name="Abouelleil A."/>
            <person name="Alvarado L."/>
            <person name="Arachchi H.M."/>
            <person name="Berlin A."/>
            <person name="Brown A."/>
            <person name="Chapman S.B."/>
            <person name="Chen Z."/>
            <person name="Dunbar C."/>
            <person name="Freedman E."/>
            <person name="Gearin G."/>
            <person name="Gellesch M."/>
            <person name="Goldberg J."/>
            <person name="Griggs A."/>
            <person name="Gujja S."/>
            <person name="Heiman D."/>
            <person name="Howarth C."/>
            <person name="Larson L."/>
            <person name="Lui A."/>
            <person name="MacDonald P.J.P."/>
            <person name="Montmayeur A."/>
            <person name="Murphy C."/>
            <person name="Neiman D."/>
            <person name="Pearson M."/>
            <person name="Priest M."/>
            <person name="Roberts A."/>
            <person name="Saif S."/>
            <person name="Shea T."/>
            <person name="Shenoy N."/>
            <person name="Sisk P."/>
            <person name="Stolte C."/>
            <person name="Sykes S."/>
            <person name="Wortman J."/>
            <person name="Nusbaum C."/>
            <person name="Birren B."/>
        </authorList>
    </citation>
    <scope>NUCLEOTIDE SEQUENCE [LARGE SCALE GENOMIC DNA]</scope>
    <source>
        <strain evidence="1 2">India VII</strain>
    </source>
</reference>
<proteinExistence type="predicted"/>
<evidence type="ECO:0000313" key="1">
    <source>
        <dbReference type="EMBL" id="KMZ81021.1"/>
    </source>
</evidence>
<organism evidence="1 2">
    <name type="scientific">Plasmodium vivax India VII</name>
    <dbReference type="NCBI Taxonomy" id="1077284"/>
    <lineage>
        <taxon>Eukaryota</taxon>
        <taxon>Sar</taxon>
        <taxon>Alveolata</taxon>
        <taxon>Apicomplexa</taxon>
        <taxon>Aconoidasida</taxon>
        <taxon>Haemosporida</taxon>
        <taxon>Plasmodiidae</taxon>
        <taxon>Plasmodium</taxon>
        <taxon>Plasmodium (Plasmodium)</taxon>
    </lineage>
</organism>
<gene>
    <name evidence="1" type="ORF">PVIIG_04539</name>
</gene>
<sequence>MGSTRKTRPLHKSSEKLKKQFLTFEEGKDLVTSTLKTGRGLEILNKAISEKKLLRNAFGKIKIINKIEDEEKPSVYVYNGVGLVQGEIKSPTAEALNEFYREVERKAHFKRSEMRVKLFRGFKKIYGLFKIETACKLYLRKLLKRFFVKRCVDCPGGNTKGGNKFPSREGGDHCVAHITCGDSSKAYTYIKHTHDILKKKTPPKCAHDKNNVGAISPSDIRLVEDEAITKVSPLKDSPPNVYTLLPLTPHYYQNLPSIKLSRG</sequence>
<dbReference type="Proteomes" id="UP000053562">
    <property type="component" value="Unassembled WGS sequence"/>
</dbReference>
<evidence type="ECO:0000313" key="2">
    <source>
        <dbReference type="Proteomes" id="UP000053562"/>
    </source>
</evidence>